<feature type="transmembrane region" description="Helical" evidence="7">
    <location>
        <begin position="182"/>
        <end position="202"/>
    </location>
</feature>
<dbReference type="Pfam" id="PF01569">
    <property type="entry name" value="PAP2"/>
    <property type="match status" value="1"/>
</dbReference>
<feature type="transmembrane region" description="Helical" evidence="7">
    <location>
        <begin position="448"/>
        <end position="465"/>
    </location>
</feature>
<reference evidence="11 12" key="1">
    <citation type="submission" date="2022-05" db="EMBL/GenBank/DDBJ databases">
        <title>Luteimonas sp. SX5, whole genome shotgun sequencing project.</title>
        <authorList>
            <person name="Zhao G."/>
            <person name="Shen L."/>
        </authorList>
    </citation>
    <scope>NUCLEOTIDE SEQUENCE [LARGE SCALE GENOMIC DNA]</scope>
    <source>
        <strain evidence="11 12">SX5</strain>
    </source>
</reference>
<dbReference type="InterPro" id="IPR032816">
    <property type="entry name" value="VTT_dom"/>
</dbReference>
<evidence type="ECO:0000256" key="5">
    <source>
        <dbReference type="ARBA" id="ARBA00022989"/>
    </source>
</evidence>
<feature type="transmembrane region" description="Helical" evidence="7">
    <location>
        <begin position="149"/>
        <end position="170"/>
    </location>
</feature>
<protein>
    <submittedName>
        <fullName evidence="11">VTT domain-containing protein</fullName>
    </submittedName>
</protein>
<feature type="transmembrane region" description="Helical" evidence="7">
    <location>
        <begin position="393"/>
        <end position="412"/>
    </location>
</feature>
<feature type="transmembrane region" description="Helical" evidence="7">
    <location>
        <begin position="359"/>
        <end position="381"/>
    </location>
</feature>
<dbReference type="RefSeq" id="WP_249475016.1">
    <property type="nucleotide sequence ID" value="NZ_JAMBEP010000002.1"/>
</dbReference>
<dbReference type="Pfam" id="PF09335">
    <property type="entry name" value="VTT_dom"/>
    <property type="match status" value="1"/>
</dbReference>
<dbReference type="PANTHER" id="PTHR30353">
    <property type="entry name" value="INNER MEMBRANE PROTEIN DEDA-RELATED"/>
    <property type="match status" value="1"/>
</dbReference>
<name>A0ABT0MKR6_9GAMM</name>
<evidence type="ECO:0000256" key="6">
    <source>
        <dbReference type="ARBA" id="ARBA00023136"/>
    </source>
</evidence>
<evidence type="ECO:0000256" key="2">
    <source>
        <dbReference type="ARBA" id="ARBA00010792"/>
    </source>
</evidence>
<evidence type="ECO:0000259" key="8">
    <source>
        <dbReference type="Pfam" id="PF01569"/>
    </source>
</evidence>
<feature type="transmembrane region" description="Helical" evidence="7">
    <location>
        <begin position="326"/>
        <end position="347"/>
    </location>
</feature>
<feature type="transmembrane region" description="Helical" evidence="7">
    <location>
        <begin position="62"/>
        <end position="81"/>
    </location>
</feature>
<evidence type="ECO:0000256" key="3">
    <source>
        <dbReference type="ARBA" id="ARBA00022475"/>
    </source>
</evidence>
<feature type="domain" description="VTT" evidence="9">
    <location>
        <begin position="40"/>
        <end position="163"/>
    </location>
</feature>
<accession>A0ABT0MKR6</accession>
<evidence type="ECO:0000313" key="11">
    <source>
        <dbReference type="EMBL" id="MCL1635474.1"/>
    </source>
</evidence>
<comment type="subcellular location">
    <subcellularLocation>
        <location evidence="1">Cell membrane</location>
        <topology evidence="1">Multi-pass membrane protein</topology>
    </subcellularLocation>
</comment>
<evidence type="ECO:0000313" key="12">
    <source>
        <dbReference type="Proteomes" id="UP001431217"/>
    </source>
</evidence>
<evidence type="ECO:0000256" key="7">
    <source>
        <dbReference type="SAM" id="Phobius"/>
    </source>
</evidence>
<feature type="transmembrane region" description="Helical" evidence="7">
    <location>
        <begin position="9"/>
        <end position="29"/>
    </location>
</feature>
<evidence type="ECO:0000259" key="9">
    <source>
        <dbReference type="Pfam" id="PF09335"/>
    </source>
</evidence>
<keyword evidence="3" id="KW-1003">Cell membrane</keyword>
<dbReference type="Proteomes" id="UP001431217">
    <property type="component" value="Unassembled WGS sequence"/>
</dbReference>
<evidence type="ECO:0000256" key="4">
    <source>
        <dbReference type="ARBA" id="ARBA00022692"/>
    </source>
</evidence>
<comment type="caution">
    <text evidence="11">The sequence shown here is derived from an EMBL/GenBank/DDBJ whole genome shotgun (WGS) entry which is preliminary data.</text>
</comment>
<feature type="transmembrane region" description="Helical" evidence="7">
    <location>
        <begin position="35"/>
        <end position="55"/>
    </location>
</feature>
<dbReference type="InterPro" id="IPR025902">
    <property type="entry name" value="LssY-like-C_dom"/>
</dbReference>
<dbReference type="CDD" id="cd03392">
    <property type="entry name" value="PAP2_like_2"/>
    <property type="match status" value="1"/>
</dbReference>
<dbReference type="InterPro" id="IPR032818">
    <property type="entry name" value="DedA-like"/>
</dbReference>
<keyword evidence="12" id="KW-1185">Reference proteome</keyword>
<keyword evidence="4 7" id="KW-0812">Transmembrane</keyword>
<organism evidence="11 12">
    <name type="scientific">Luteimonas galliterrae</name>
    <dbReference type="NCBI Taxonomy" id="2940486"/>
    <lineage>
        <taxon>Bacteria</taxon>
        <taxon>Pseudomonadati</taxon>
        <taxon>Pseudomonadota</taxon>
        <taxon>Gammaproteobacteria</taxon>
        <taxon>Lysobacterales</taxon>
        <taxon>Lysobacteraceae</taxon>
        <taxon>Luteimonas</taxon>
    </lineage>
</organism>
<gene>
    <name evidence="11" type="ORF">M2650_12665</name>
</gene>
<dbReference type="SUPFAM" id="SSF48317">
    <property type="entry name" value="Acid phosphatase/Vanadium-dependent haloperoxidase"/>
    <property type="match status" value="1"/>
</dbReference>
<feature type="domain" description="Phosphatidic acid phosphatase type 2/haloperoxidase" evidence="8">
    <location>
        <begin position="358"/>
        <end position="432"/>
    </location>
</feature>
<keyword evidence="6 7" id="KW-0472">Membrane</keyword>
<dbReference type="Gene3D" id="1.20.144.10">
    <property type="entry name" value="Phosphatidic acid phosphatase type 2/haloperoxidase"/>
    <property type="match status" value="1"/>
</dbReference>
<feature type="transmembrane region" description="Helical" evidence="7">
    <location>
        <begin position="293"/>
        <end position="319"/>
    </location>
</feature>
<sequence length="662" mass="72061">MPTAWLDSLVAWISAHPLAAGLLIALIAFCDALAVVGIVVPALPLLFAVGALIGLGHIDGPYALTCAAIGAFLGDGLSYWIGHRWGSHLSEQWLFRRYPQFMERGERLFRRHGSKGIVIARFVGAVRPFVPAIAGMLRMPLKRYAPASLFACIAWAAAFLAPGWVFGASYDAVAAVADKLSLVFLALLAALALVWAVVLYTYRWFAAHANNLLARALKWTRAHPHLGKYAAALIDPNRPESPSLILLAACLLGIGWAWFAWLAAVLARGGPLAIDRNVFEAMSKLRNPLADQLMAALASIGDAQVLAPAAAVALAWLLWRRRWMAAAHWLGALVFGLALTALLGAVVDMPRPPTAPSGFGFPSIAVTMSTITFGFFAVLIARELPGRSRVWPYLLAGAAVTSLGFARLYLGAHWLSDIAGGVLFGVVWLLALGIAYRRHVARSFLMRPLAALFYGAFTAAVLWHAPRQTERLLAQFAPPPPTRVLQTHAWWRQEWATLPTRRNERSNDLAWSLDLQAAGPLTPLRTKLEAAGWRVQAQADWIATLGLLDDDTPPPQQPVLPATLDGRAEALLMVHPGADDKQQFALRLWPAPARLHDGTPLWIATAQTLRYQRPFDMVGFWQPQQDSRAAHAALRDALQGTDVREETFPGSAGKVLLLRTGD</sequence>
<dbReference type="EMBL" id="JAMBEP010000002">
    <property type="protein sequence ID" value="MCL1635474.1"/>
    <property type="molecule type" value="Genomic_DNA"/>
</dbReference>
<evidence type="ECO:0000259" key="10">
    <source>
        <dbReference type="Pfam" id="PF14067"/>
    </source>
</evidence>
<comment type="similarity">
    <text evidence="2">Belongs to the DedA family.</text>
</comment>
<dbReference type="PANTHER" id="PTHR30353:SF15">
    <property type="entry name" value="INNER MEMBRANE PROTEIN YABI"/>
    <property type="match status" value="1"/>
</dbReference>
<keyword evidence="5 7" id="KW-1133">Transmembrane helix</keyword>
<evidence type="ECO:0000256" key="1">
    <source>
        <dbReference type="ARBA" id="ARBA00004651"/>
    </source>
</evidence>
<feature type="domain" description="LssY-like C-terminal" evidence="10">
    <location>
        <begin position="497"/>
        <end position="607"/>
    </location>
</feature>
<dbReference type="Pfam" id="PF14067">
    <property type="entry name" value="LssY_C"/>
    <property type="match status" value="1"/>
</dbReference>
<proteinExistence type="inferred from homology"/>
<dbReference type="InterPro" id="IPR036938">
    <property type="entry name" value="PAP2/HPO_sf"/>
</dbReference>
<feature type="transmembrane region" description="Helical" evidence="7">
    <location>
        <begin position="418"/>
        <end position="436"/>
    </location>
</feature>
<feature type="transmembrane region" description="Helical" evidence="7">
    <location>
        <begin position="244"/>
        <end position="267"/>
    </location>
</feature>
<dbReference type="InterPro" id="IPR000326">
    <property type="entry name" value="PAP2/HPO"/>
</dbReference>